<feature type="transmembrane region" description="Helical" evidence="7">
    <location>
        <begin position="612"/>
        <end position="632"/>
    </location>
</feature>
<feature type="region of interest" description="Disordered" evidence="6">
    <location>
        <begin position="1"/>
        <end position="25"/>
    </location>
</feature>
<evidence type="ECO:0000313" key="9">
    <source>
        <dbReference type="EMBL" id="UUD37078.1"/>
    </source>
</evidence>
<evidence type="ECO:0000256" key="2">
    <source>
        <dbReference type="ARBA" id="ARBA00022692"/>
    </source>
</evidence>
<evidence type="ECO:0000256" key="3">
    <source>
        <dbReference type="ARBA" id="ARBA00022989"/>
    </source>
</evidence>
<dbReference type="PANTHER" id="PTHR12428:SF65">
    <property type="entry name" value="CYTOCHROME C OXIDASE ASSEMBLY PROTEIN COX18, MITOCHONDRIAL"/>
    <property type="match status" value="1"/>
</dbReference>
<evidence type="ECO:0000256" key="1">
    <source>
        <dbReference type="ARBA" id="ARBA00004141"/>
    </source>
</evidence>
<dbReference type="PANTHER" id="PTHR12428">
    <property type="entry name" value="OXA1"/>
    <property type="match status" value="1"/>
</dbReference>
<evidence type="ECO:0000256" key="5">
    <source>
        <dbReference type="RuleBase" id="RU003945"/>
    </source>
</evidence>
<protein>
    <submittedName>
        <fullName evidence="9">Membrane protein insertase YidC</fullName>
    </submittedName>
</protein>
<feature type="domain" description="Membrane insertase YidC/Oxa/ALB C-terminal" evidence="8">
    <location>
        <begin position="444"/>
        <end position="648"/>
    </location>
</feature>
<keyword evidence="10" id="KW-1185">Reference proteome</keyword>
<feature type="transmembrane region" description="Helical" evidence="7">
    <location>
        <begin position="412"/>
        <end position="430"/>
    </location>
</feature>
<keyword evidence="3 7" id="KW-1133">Transmembrane helix</keyword>
<reference evidence="9" key="1">
    <citation type="submission" date="2022-07" db="EMBL/GenBank/DDBJ databases">
        <title>Complete genome of Mycoplasma equigenitalium type strain T37.</title>
        <authorList>
            <person name="Spergser J."/>
        </authorList>
    </citation>
    <scope>NUCLEOTIDE SEQUENCE</scope>
    <source>
        <strain evidence="9">T37</strain>
    </source>
</reference>
<dbReference type="Proteomes" id="UP001059576">
    <property type="component" value="Chromosome"/>
</dbReference>
<proteinExistence type="inferred from homology"/>
<feature type="transmembrane region" description="Helical" evidence="7">
    <location>
        <begin position="563"/>
        <end position="582"/>
    </location>
</feature>
<evidence type="ECO:0000256" key="6">
    <source>
        <dbReference type="SAM" id="MobiDB-lite"/>
    </source>
</evidence>
<dbReference type="Pfam" id="PF02096">
    <property type="entry name" value="60KD_IMP"/>
    <property type="match status" value="1"/>
</dbReference>
<sequence>MGNQHRSSHLDYFSNNSSATPEKNKNPKKKWALVWKILKAIIYFILFGVTMTGCVQTFIFKTDAVSGSGQEFYLSKNKVTPTVTVMKYDESKNMYAPTGDNKYLKNSEVIKKLREQTNNNLGFTPEADQEIYGHKNSASLTFFESGMQKSVDDIYNKNGKYLYKNEAQKTYTLVNDLSEILVPAPLFSKKTVGGVPLVAENGSLIFDTNLDENYRKNYSNGEDNQFLGYEFAHEKVVEDGKEVIKFNNKLLKIHYLKISNVVDDTVNYNAKYARDVLQALYEKTFNASADQLASEGREKDYFKELLAKTGDADINSFLLRIAQKQGDGSYKPINRDLTNEEKELLEAYDFTIKNYLLMSKFGINRYTNEIVFGSESNLKSPISAKGTSYENLIYASSNDQAPLTNWGEAWKLGPFYGLVVWPLAAMMIGISDAMPEIHGWESLIVIIIAIVITRSLSLIFTYKSLFTTQKQQNLNAQKAKIEAKYINYKGNKMMENRKRVEIQQLYRKNGISLLDPFINIIISTPIFIGMWKIIQAMPSMKSTSWLGISYANTSWQSLFGGQFAYLPILIVTIGIQIASQLLPRILSNKRLKERTNAIEKATMKKQNKTQNIILIVFVVFTVMLTAGVQVYWMVGGTWTLIQTYVVHKILVSKWYRERQEKKKLEKQEQAL</sequence>
<dbReference type="InterPro" id="IPR001708">
    <property type="entry name" value="YidC/ALB3/OXA1/COX18"/>
</dbReference>
<dbReference type="InterPro" id="IPR028055">
    <property type="entry name" value="YidC/Oxa/ALB_C"/>
</dbReference>
<keyword evidence="4 7" id="KW-0472">Membrane</keyword>
<evidence type="ECO:0000259" key="8">
    <source>
        <dbReference type="Pfam" id="PF02096"/>
    </source>
</evidence>
<accession>A0ABY5J1F2</accession>
<evidence type="ECO:0000256" key="7">
    <source>
        <dbReference type="SAM" id="Phobius"/>
    </source>
</evidence>
<comment type="subcellular location">
    <subcellularLocation>
        <location evidence="1 5">Membrane</location>
        <topology evidence="1 5">Multi-pass membrane protein</topology>
    </subcellularLocation>
</comment>
<gene>
    <name evidence="9" type="primary">yidC</name>
    <name evidence="9" type="ORF">NPA09_00670</name>
</gene>
<feature type="transmembrane region" description="Helical" evidence="7">
    <location>
        <begin position="40"/>
        <end position="60"/>
    </location>
</feature>
<dbReference type="RefSeq" id="WP_129722343.1">
    <property type="nucleotide sequence ID" value="NZ_CP101808.1"/>
</dbReference>
<dbReference type="EMBL" id="CP101808">
    <property type="protein sequence ID" value="UUD37078.1"/>
    <property type="molecule type" value="Genomic_DNA"/>
</dbReference>
<comment type="similarity">
    <text evidence="5">Belongs to the OXA1/ALB3/YidC family.</text>
</comment>
<keyword evidence="2 5" id="KW-0812">Transmembrane</keyword>
<dbReference type="NCBIfam" id="NF002567">
    <property type="entry name" value="PRK02201.1-2"/>
    <property type="match status" value="1"/>
</dbReference>
<name>A0ABY5J1F2_9BACT</name>
<feature type="transmembrane region" description="Helical" evidence="7">
    <location>
        <begin position="442"/>
        <end position="462"/>
    </location>
</feature>
<evidence type="ECO:0000313" key="10">
    <source>
        <dbReference type="Proteomes" id="UP001059576"/>
    </source>
</evidence>
<feature type="transmembrane region" description="Helical" evidence="7">
    <location>
        <begin position="513"/>
        <end position="534"/>
    </location>
</feature>
<evidence type="ECO:0000256" key="4">
    <source>
        <dbReference type="ARBA" id="ARBA00023136"/>
    </source>
</evidence>
<organism evidence="9 10">
    <name type="scientific">Mycoplasmopsis equigenitalium</name>
    <dbReference type="NCBI Taxonomy" id="114883"/>
    <lineage>
        <taxon>Bacteria</taxon>
        <taxon>Bacillati</taxon>
        <taxon>Mycoplasmatota</taxon>
        <taxon>Mycoplasmoidales</taxon>
        <taxon>Metamycoplasmataceae</taxon>
        <taxon>Mycoplasmopsis</taxon>
    </lineage>
</organism>